<dbReference type="PANTHER" id="PTHR43329">
    <property type="entry name" value="EPOXIDE HYDROLASE"/>
    <property type="match status" value="1"/>
</dbReference>
<name>A0A915YBB4_9BACT</name>
<dbReference type="KEGG" id="aup:AsAng_0006360"/>
<sequence>MTGQKYRLKNKGMKTQFITTNGISLQVIIAGPKDGEPVFLLHGFPDFWFTWDAQIDVLVTNGFRVIVPNQRGFGESDKPTDIAAYRQLELAKDIIGIADVLGYEQFNLAGHDFGGLVAWSIVTLYPERIKKLVVISAPHLIASLKYRSIRQKLKSWYIVFFQIPYLPERMLKAFDYAMLVRNMPSFLAPELLMRYKKAWGQPQCLRAMLNWYKALIREMKLKEINYGIVTTPTHIIWGKEDSYLEAGLAQLSLDQCTTGKLTVFEETNHWVMYERSMEVSNLLLWHFTAK</sequence>
<dbReference type="InterPro" id="IPR000639">
    <property type="entry name" value="Epox_hydrolase-like"/>
</dbReference>
<dbReference type="PRINTS" id="PR00111">
    <property type="entry name" value="ABHYDROLASE"/>
</dbReference>
<keyword evidence="1 3" id="KW-0378">Hydrolase</keyword>
<evidence type="ECO:0000313" key="3">
    <source>
        <dbReference type="EMBL" id="BDS09931.1"/>
    </source>
</evidence>
<evidence type="ECO:0000313" key="4">
    <source>
        <dbReference type="Proteomes" id="UP001060919"/>
    </source>
</evidence>
<dbReference type="GO" id="GO:0016787">
    <property type="term" value="F:hydrolase activity"/>
    <property type="evidence" value="ECO:0007669"/>
    <property type="project" value="UniProtKB-KW"/>
</dbReference>
<dbReference type="InterPro" id="IPR029058">
    <property type="entry name" value="AB_hydrolase_fold"/>
</dbReference>
<dbReference type="SUPFAM" id="SSF53474">
    <property type="entry name" value="alpha/beta-Hydrolases"/>
    <property type="match status" value="1"/>
</dbReference>
<dbReference type="Pfam" id="PF00561">
    <property type="entry name" value="Abhydrolase_1"/>
    <property type="match status" value="1"/>
</dbReference>
<dbReference type="EMBL" id="AP026867">
    <property type="protein sequence ID" value="BDS09931.1"/>
    <property type="molecule type" value="Genomic_DNA"/>
</dbReference>
<protein>
    <submittedName>
        <fullName evidence="3">Alpha/beta hydrolase</fullName>
    </submittedName>
</protein>
<organism evidence="3 4">
    <name type="scientific">Aureispira anguillae</name>
    <dbReference type="NCBI Taxonomy" id="2864201"/>
    <lineage>
        <taxon>Bacteria</taxon>
        <taxon>Pseudomonadati</taxon>
        <taxon>Bacteroidota</taxon>
        <taxon>Saprospiria</taxon>
        <taxon>Saprospirales</taxon>
        <taxon>Saprospiraceae</taxon>
        <taxon>Aureispira</taxon>
    </lineage>
</organism>
<reference evidence="3" key="1">
    <citation type="submission" date="2022-09" db="EMBL/GenBank/DDBJ databases">
        <title>Aureispira anguillicida sp. nov., isolated from Leptocephalus of Japanese eel Anguilla japonica.</title>
        <authorList>
            <person name="Yuasa K."/>
            <person name="Mekata T."/>
            <person name="Ikunari K."/>
        </authorList>
    </citation>
    <scope>NUCLEOTIDE SEQUENCE</scope>
    <source>
        <strain evidence="3">EL160426</strain>
    </source>
</reference>
<dbReference type="Proteomes" id="UP001060919">
    <property type="component" value="Chromosome"/>
</dbReference>
<dbReference type="PRINTS" id="PR00412">
    <property type="entry name" value="EPOXHYDRLASE"/>
</dbReference>
<dbReference type="Gene3D" id="3.40.50.1820">
    <property type="entry name" value="alpha/beta hydrolase"/>
    <property type="match status" value="1"/>
</dbReference>
<accession>A0A915YBB4</accession>
<gene>
    <name evidence="3" type="ORF">AsAng_0006360</name>
</gene>
<feature type="domain" description="AB hydrolase-1" evidence="2">
    <location>
        <begin position="37"/>
        <end position="275"/>
    </location>
</feature>
<dbReference type="AlphaFoldDB" id="A0A915YBB4"/>
<dbReference type="InterPro" id="IPR000073">
    <property type="entry name" value="AB_hydrolase_1"/>
</dbReference>
<evidence type="ECO:0000256" key="1">
    <source>
        <dbReference type="ARBA" id="ARBA00022801"/>
    </source>
</evidence>
<proteinExistence type="predicted"/>
<keyword evidence="4" id="KW-1185">Reference proteome</keyword>
<evidence type="ECO:0000259" key="2">
    <source>
        <dbReference type="Pfam" id="PF00561"/>
    </source>
</evidence>